<name>A0A3S2V937_9HYPH</name>
<keyword evidence="1" id="KW-1133">Transmembrane helix</keyword>
<proteinExistence type="predicted"/>
<sequence length="61" mass="6378">MRYEPRATGRRPAPAIRARVAEESYLLGPGFHPGALLIATVGPAAGATLILLVTLALRIGL</sequence>
<keyword evidence="1" id="KW-0472">Membrane</keyword>
<feature type="transmembrane region" description="Helical" evidence="1">
    <location>
        <begin position="35"/>
        <end position="57"/>
    </location>
</feature>
<dbReference type="AlphaFoldDB" id="A0A3S2V937"/>
<dbReference type="EMBL" id="SACP01000012">
    <property type="protein sequence ID" value="RVU17421.1"/>
    <property type="molecule type" value="Genomic_DNA"/>
</dbReference>
<organism evidence="2 3">
    <name type="scientific">Methylobacterium oryzihabitans</name>
    <dbReference type="NCBI Taxonomy" id="2499852"/>
    <lineage>
        <taxon>Bacteria</taxon>
        <taxon>Pseudomonadati</taxon>
        <taxon>Pseudomonadota</taxon>
        <taxon>Alphaproteobacteria</taxon>
        <taxon>Hyphomicrobiales</taxon>
        <taxon>Methylobacteriaceae</taxon>
        <taxon>Methylobacterium</taxon>
    </lineage>
</organism>
<evidence type="ECO:0000313" key="3">
    <source>
        <dbReference type="Proteomes" id="UP000286997"/>
    </source>
</evidence>
<reference evidence="2 3" key="1">
    <citation type="submission" date="2019-01" db="EMBL/GenBank/DDBJ databases">
        <authorList>
            <person name="Chen W.-M."/>
        </authorList>
    </citation>
    <scope>NUCLEOTIDE SEQUENCE [LARGE SCALE GENOMIC DNA]</scope>
    <source>
        <strain evidence="2 3">TER-1</strain>
    </source>
</reference>
<comment type="caution">
    <text evidence="2">The sequence shown here is derived from an EMBL/GenBank/DDBJ whole genome shotgun (WGS) entry which is preliminary data.</text>
</comment>
<evidence type="ECO:0000256" key="1">
    <source>
        <dbReference type="SAM" id="Phobius"/>
    </source>
</evidence>
<keyword evidence="3" id="KW-1185">Reference proteome</keyword>
<gene>
    <name evidence="2" type="ORF">EOE48_13590</name>
</gene>
<accession>A0A3S2V937</accession>
<keyword evidence="1" id="KW-0812">Transmembrane</keyword>
<evidence type="ECO:0000313" key="2">
    <source>
        <dbReference type="EMBL" id="RVU17421.1"/>
    </source>
</evidence>
<protein>
    <submittedName>
        <fullName evidence="2">Uncharacterized protein</fullName>
    </submittedName>
</protein>
<dbReference type="Proteomes" id="UP000286997">
    <property type="component" value="Unassembled WGS sequence"/>
</dbReference>
<dbReference type="RefSeq" id="WP_127729899.1">
    <property type="nucleotide sequence ID" value="NZ_SACP01000012.1"/>
</dbReference>